<dbReference type="GO" id="GO:0046872">
    <property type="term" value="F:metal ion binding"/>
    <property type="evidence" value="ECO:0007669"/>
    <property type="project" value="UniProtKB-KW"/>
</dbReference>
<dbReference type="PANTHER" id="PTHR33577:SF9">
    <property type="entry name" value="PEROXIDASE STCC"/>
    <property type="match status" value="1"/>
</dbReference>
<dbReference type="SUPFAM" id="SSF47571">
    <property type="entry name" value="Cloroperoxidase"/>
    <property type="match status" value="1"/>
</dbReference>
<dbReference type="InterPro" id="IPR000028">
    <property type="entry name" value="Chloroperoxidase"/>
</dbReference>
<dbReference type="AlphaFoldDB" id="A0A0L0HBA3"/>
<dbReference type="OrthoDB" id="407298at2759"/>
<feature type="signal peptide" evidence="8">
    <location>
        <begin position="1"/>
        <end position="19"/>
    </location>
</feature>
<dbReference type="Gene3D" id="1.10.489.10">
    <property type="entry name" value="Chloroperoxidase-like"/>
    <property type="match status" value="1"/>
</dbReference>
<feature type="chain" id="PRO_5005539865" description="Heme haloperoxidase family profile domain-containing protein" evidence="8">
    <location>
        <begin position="20"/>
        <end position="253"/>
    </location>
</feature>
<dbReference type="InParanoid" id="A0A0L0HBA3"/>
<dbReference type="Pfam" id="PF01328">
    <property type="entry name" value="Peroxidase_2"/>
    <property type="match status" value="1"/>
</dbReference>
<keyword evidence="2" id="KW-0575">Peroxidase</keyword>
<feature type="domain" description="Heme haloperoxidase family profile" evidence="9">
    <location>
        <begin position="21"/>
        <end position="236"/>
    </location>
</feature>
<evidence type="ECO:0000256" key="6">
    <source>
        <dbReference type="ARBA" id="ARBA00023004"/>
    </source>
</evidence>
<keyword evidence="6" id="KW-0408">Iron</keyword>
<evidence type="ECO:0000313" key="11">
    <source>
        <dbReference type="Proteomes" id="UP000053201"/>
    </source>
</evidence>
<dbReference type="RefSeq" id="XP_016606905.1">
    <property type="nucleotide sequence ID" value="XM_016754045.1"/>
</dbReference>
<dbReference type="EMBL" id="KQ257459">
    <property type="protein sequence ID" value="KNC98865.1"/>
    <property type="molecule type" value="Genomic_DNA"/>
</dbReference>
<dbReference type="GO" id="GO:0004601">
    <property type="term" value="F:peroxidase activity"/>
    <property type="evidence" value="ECO:0007669"/>
    <property type="project" value="UniProtKB-KW"/>
</dbReference>
<evidence type="ECO:0000256" key="1">
    <source>
        <dbReference type="ARBA" id="ARBA00001970"/>
    </source>
</evidence>
<dbReference type="InterPro" id="IPR036851">
    <property type="entry name" value="Chloroperoxidase-like_sf"/>
</dbReference>
<evidence type="ECO:0000256" key="2">
    <source>
        <dbReference type="ARBA" id="ARBA00022559"/>
    </source>
</evidence>
<gene>
    <name evidence="10" type="ORF">SPPG_05833</name>
</gene>
<keyword evidence="3" id="KW-0349">Heme</keyword>
<dbReference type="PANTHER" id="PTHR33577">
    <property type="entry name" value="STERIGMATOCYSTIN BIOSYNTHESIS PEROXIDASE STCC-RELATED"/>
    <property type="match status" value="1"/>
</dbReference>
<keyword evidence="5" id="KW-0560">Oxidoreductase</keyword>
<dbReference type="GeneID" id="27689184"/>
<comment type="cofactor">
    <cofactor evidence="1">
        <name>heme b</name>
        <dbReference type="ChEBI" id="CHEBI:60344"/>
    </cofactor>
</comment>
<proteinExistence type="inferred from homology"/>
<dbReference type="eggNOG" id="ENOG502S5K7">
    <property type="taxonomic scope" value="Eukaryota"/>
</dbReference>
<reference evidence="10 11" key="1">
    <citation type="submission" date="2009-08" db="EMBL/GenBank/DDBJ databases">
        <title>The Genome Sequence of Spizellomyces punctatus strain DAOM BR117.</title>
        <authorList>
            <consortium name="The Broad Institute Genome Sequencing Platform"/>
            <person name="Russ C."/>
            <person name="Cuomo C."/>
            <person name="Shea T."/>
            <person name="Young S.K."/>
            <person name="Zeng Q."/>
            <person name="Koehrsen M."/>
            <person name="Haas B."/>
            <person name="Borodovsky M."/>
            <person name="Guigo R."/>
            <person name="Alvarado L."/>
            <person name="Berlin A."/>
            <person name="Bochicchio J."/>
            <person name="Borenstein D."/>
            <person name="Chapman S."/>
            <person name="Chen Z."/>
            <person name="Engels R."/>
            <person name="Freedman E."/>
            <person name="Gellesch M."/>
            <person name="Goldberg J."/>
            <person name="Griggs A."/>
            <person name="Gujja S."/>
            <person name="Heiman D."/>
            <person name="Hepburn T."/>
            <person name="Howarth C."/>
            <person name="Jen D."/>
            <person name="Larson L."/>
            <person name="Lewis B."/>
            <person name="Mehta T."/>
            <person name="Park D."/>
            <person name="Pearson M."/>
            <person name="Roberts A."/>
            <person name="Saif S."/>
            <person name="Shenoy N."/>
            <person name="Sisk P."/>
            <person name="Stolte C."/>
            <person name="Sykes S."/>
            <person name="Thomson T."/>
            <person name="Walk T."/>
            <person name="White J."/>
            <person name="Yandava C."/>
            <person name="Burger G."/>
            <person name="Gray M.W."/>
            <person name="Holland P.W.H."/>
            <person name="King N."/>
            <person name="Lang F.B.F."/>
            <person name="Roger A.J."/>
            <person name="Ruiz-Trillo I."/>
            <person name="Lander E."/>
            <person name="Nusbaum C."/>
        </authorList>
    </citation>
    <scope>NUCLEOTIDE SEQUENCE [LARGE SCALE GENOMIC DNA]</scope>
    <source>
        <strain evidence="10 11">DAOM BR117</strain>
    </source>
</reference>
<accession>A0A0L0HBA3</accession>
<dbReference type="STRING" id="645134.A0A0L0HBA3"/>
<evidence type="ECO:0000256" key="3">
    <source>
        <dbReference type="ARBA" id="ARBA00022617"/>
    </source>
</evidence>
<dbReference type="VEuPathDB" id="FungiDB:SPPG_05833"/>
<evidence type="ECO:0000256" key="5">
    <source>
        <dbReference type="ARBA" id="ARBA00023002"/>
    </source>
</evidence>
<keyword evidence="11" id="KW-1185">Reference proteome</keyword>
<evidence type="ECO:0000259" key="9">
    <source>
        <dbReference type="PROSITE" id="PS51405"/>
    </source>
</evidence>
<evidence type="ECO:0000256" key="4">
    <source>
        <dbReference type="ARBA" id="ARBA00022723"/>
    </source>
</evidence>
<protein>
    <recommendedName>
        <fullName evidence="9">Heme haloperoxidase family profile domain-containing protein</fullName>
    </recommendedName>
</protein>
<dbReference type="PROSITE" id="PS51405">
    <property type="entry name" value="HEME_HALOPEROXIDASE"/>
    <property type="match status" value="1"/>
</dbReference>
<keyword evidence="8" id="KW-0732">Signal</keyword>
<dbReference type="Proteomes" id="UP000053201">
    <property type="component" value="Unassembled WGS sequence"/>
</dbReference>
<organism evidence="10 11">
    <name type="scientific">Spizellomyces punctatus (strain DAOM BR117)</name>
    <dbReference type="NCBI Taxonomy" id="645134"/>
    <lineage>
        <taxon>Eukaryota</taxon>
        <taxon>Fungi</taxon>
        <taxon>Fungi incertae sedis</taxon>
        <taxon>Chytridiomycota</taxon>
        <taxon>Chytridiomycota incertae sedis</taxon>
        <taxon>Chytridiomycetes</taxon>
        <taxon>Spizellomycetales</taxon>
        <taxon>Spizellomycetaceae</taxon>
        <taxon>Spizellomyces</taxon>
    </lineage>
</organism>
<comment type="similarity">
    <text evidence="7">Belongs to the chloroperoxidase family.</text>
</comment>
<sequence>MHFTTILIPAFTLLTAVQGASVPAWHPPAPTDVRSPCPALNALANHGILPRSGKDITPKQYIDAMSQIGVAVDLGASLAYASPFLVPSRKNAQGETVFGLDDLRKHGGIEHDASLTRNDFNTSPNHDNFSFNQTLYDQLISLKNPTTGRLDTDSLAKARFLRQSESKATNPAPVFDVKQDLLAHGEAALLLTVFGNQFDSQVPVNVAESILAKEKLPFEEGWVPAKLPVGILKVTAVSQVIKSKEGALAKGGQ</sequence>
<evidence type="ECO:0000256" key="7">
    <source>
        <dbReference type="ARBA" id="ARBA00025795"/>
    </source>
</evidence>
<evidence type="ECO:0000256" key="8">
    <source>
        <dbReference type="SAM" id="SignalP"/>
    </source>
</evidence>
<dbReference type="OMA" id="YGGVARC"/>
<keyword evidence="4" id="KW-0479">Metal-binding</keyword>
<name>A0A0L0HBA3_SPIPD</name>
<evidence type="ECO:0000313" key="10">
    <source>
        <dbReference type="EMBL" id="KNC98865.1"/>
    </source>
</evidence>